<evidence type="ECO:0000313" key="2">
    <source>
        <dbReference type="EMBL" id="KAF1963069.1"/>
    </source>
</evidence>
<evidence type="ECO:0000313" key="3">
    <source>
        <dbReference type="Proteomes" id="UP000800035"/>
    </source>
</evidence>
<organism evidence="2 3">
    <name type="scientific">Byssothecium circinans</name>
    <dbReference type="NCBI Taxonomy" id="147558"/>
    <lineage>
        <taxon>Eukaryota</taxon>
        <taxon>Fungi</taxon>
        <taxon>Dikarya</taxon>
        <taxon>Ascomycota</taxon>
        <taxon>Pezizomycotina</taxon>
        <taxon>Dothideomycetes</taxon>
        <taxon>Pleosporomycetidae</taxon>
        <taxon>Pleosporales</taxon>
        <taxon>Massarineae</taxon>
        <taxon>Massarinaceae</taxon>
        <taxon>Byssothecium</taxon>
    </lineage>
</organism>
<dbReference type="EMBL" id="ML976978">
    <property type="protein sequence ID" value="KAF1963069.1"/>
    <property type="molecule type" value="Genomic_DNA"/>
</dbReference>
<feature type="region of interest" description="Disordered" evidence="1">
    <location>
        <begin position="56"/>
        <end position="83"/>
    </location>
</feature>
<dbReference type="Proteomes" id="UP000800035">
    <property type="component" value="Unassembled WGS sequence"/>
</dbReference>
<protein>
    <submittedName>
        <fullName evidence="2">Uncharacterized protein</fullName>
    </submittedName>
</protein>
<reference evidence="2" key="1">
    <citation type="journal article" date="2020" name="Stud. Mycol.">
        <title>101 Dothideomycetes genomes: a test case for predicting lifestyles and emergence of pathogens.</title>
        <authorList>
            <person name="Haridas S."/>
            <person name="Albert R."/>
            <person name="Binder M."/>
            <person name="Bloem J."/>
            <person name="Labutti K."/>
            <person name="Salamov A."/>
            <person name="Andreopoulos B."/>
            <person name="Baker S."/>
            <person name="Barry K."/>
            <person name="Bills G."/>
            <person name="Bluhm B."/>
            <person name="Cannon C."/>
            <person name="Castanera R."/>
            <person name="Culley D."/>
            <person name="Daum C."/>
            <person name="Ezra D."/>
            <person name="Gonzalez J."/>
            <person name="Henrissat B."/>
            <person name="Kuo A."/>
            <person name="Liang C."/>
            <person name="Lipzen A."/>
            <person name="Lutzoni F."/>
            <person name="Magnuson J."/>
            <person name="Mondo S."/>
            <person name="Nolan M."/>
            <person name="Ohm R."/>
            <person name="Pangilinan J."/>
            <person name="Park H.-J."/>
            <person name="Ramirez L."/>
            <person name="Alfaro M."/>
            <person name="Sun H."/>
            <person name="Tritt A."/>
            <person name="Yoshinaga Y."/>
            <person name="Zwiers L.-H."/>
            <person name="Turgeon B."/>
            <person name="Goodwin S."/>
            <person name="Spatafora J."/>
            <person name="Crous P."/>
            <person name="Grigoriev I."/>
        </authorList>
    </citation>
    <scope>NUCLEOTIDE SEQUENCE</scope>
    <source>
        <strain evidence="2">CBS 675.92</strain>
    </source>
</reference>
<proteinExistence type="predicted"/>
<evidence type="ECO:0000256" key="1">
    <source>
        <dbReference type="SAM" id="MobiDB-lite"/>
    </source>
</evidence>
<accession>A0A6A5UGJ2</accession>
<name>A0A6A5UGJ2_9PLEO</name>
<dbReference type="AlphaFoldDB" id="A0A6A5UGJ2"/>
<feature type="compositionally biased region" description="Polar residues" evidence="1">
    <location>
        <begin position="56"/>
        <end position="75"/>
    </location>
</feature>
<sequence length="182" mass="21298">MQVDDIDTERNEWTTTKRKMENEIMILKAQIERERMEKAEMQVEMQRKIDNLKENLSSETESANLWQRDWSNAKTENNKQKRQVESLKTELNAYEKVKQICRRRLGGKGEINMTRRADETHDAGPSAMSWTNSPHILQRPEKREGYSRMASRGAERYTSILHDAGPIRERCPRMGGICISVD</sequence>
<gene>
    <name evidence="2" type="ORF">CC80DRAFT_104840</name>
</gene>
<keyword evidence="3" id="KW-1185">Reference proteome</keyword>